<dbReference type="RefSeq" id="WP_188710295.1">
    <property type="nucleotide sequence ID" value="NZ_BMHO01000001.1"/>
</dbReference>
<dbReference type="EMBL" id="BMHO01000001">
    <property type="protein sequence ID" value="GGD24077.1"/>
    <property type="molecule type" value="Genomic_DNA"/>
</dbReference>
<comment type="caution">
    <text evidence="1">The sequence shown here is derived from an EMBL/GenBank/DDBJ whole genome shotgun (WGS) entry which is preliminary data.</text>
</comment>
<name>A0A916XZU3_9MICO</name>
<dbReference type="Pfam" id="PF13830">
    <property type="entry name" value="DUF4192"/>
    <property type="match status" value="1"/>
</dbReference>
<sequence length="380" mass="40582">MTSQIAPPSALPLLASLPHQVGFTPRDSLVLVPVSGTHTRGVLRIDLPPAAQIAQTAATAIGYACRVPDVESVIVVIYTDGPVLDGAGVAHEDLVALVGDRAEACGLRVVGELCVAADGWASYDEAVPRPLAEIAEADPERELRVEPSQWAGIDIAVSEDEIALVRPRLAALSRLPGDAFTRLDDEAKGTTDLADVDAQLAAFDADPYALAERLVTDDAAPDPAEAALWAWILRSPALRDVVLTQWTGDADEARMTREWQASWLRGETRTPDFAVRIAGEGPRPDRARLERARDAVRSLVARTPDSHRASLLAVCGWLSWALGGATHAARYAQLALDLDPHLSFASLVARMTDGGMIPGWAYDPEGSPLAPSWWVAQPAT</sequence>
<keyword evidence="2" id="KW-1185">Reference proteome</keyword>
<protein>
    <recommendedName>
        <fullName evidence="3">DUF4192 domain-containing protein</fullName>
    </recommendedName>
</protein>
<evidence type="ECO:0000313" key="1">
    <source>
        <dbReference type="EMBL" id="GGD24077.1"/>
    </source>
</evidence>
<dbReference type="InterPro" id="IPR025447">
    <property type="entry name" value="DUF4192"/>
</dbReference>
<gene>
    <name evidence="1" type="ORF">GCM10010915_00080</name>
</gene>
<dbReference type="Proteomes" id="UP000633205">
    <property type="component" value="Unassembled WGS sequence"/>
</dbReference>
<evidence type="ECO:0008006" key="3">
    <source>
        <dbReference type="Google" id="ProtNLM"/>
    </source>
</evidence>
<proteinExistence type="predicted"/>
<organism evidence="1 2">
    <name type="scientific">Microbacterium faecale</name>
    <dbReference type="NCBI Taxonomy" id="1804630"/>
    <lineage>
        <taxon>Bacteria</taxon>
        <taxon>Bacillati</taxon>
        <taxon>Actinomycetota</taxon>
        <taxon>Actinomycetes</taxon>
        <taxon>Micrococcales</taxon>
        <taxon>Microbacteriaceae</taxon>
        <taxon>Microbacterium</taxon>
    </lineage>
</organism>
<evidence type="ECO:0000313" key="2">
    <source>
        <dbReference type="Proteomes" id="UP000633205"/>
    </source>
</evidence>
<dbReference type="AlphaFoldDB" id="A0A916XZU3"/>
<reference evidence="1" key="1">
    <citation type="journal article" date="2014" name="Int. J. Syst. Evol. Microbiol.">
        <title>Complete genome sequence of Corynebacterium casei LMG S-19264T (=DSM 44701T), isolated from a smear-ripened cheese.</title>
        <authorList>
            <consortium name="US DOE Joint Genome Institute (JGI-PGF)"/>
            <person name="Walter F."/>
            <person name="Albersmeier A."/>
            <person name="Kalinowski J."/>
            <person name="Ruckert C."/>
        </authorList>
    </citation>
    <scope>NUCLEOTIDE SEQUENCE</scope>
    <source>
        <strain evidence="1">CGMCC 1.15152</strain>
    </source>
</reference>
<accession>A0A916XZU3</accession>
<reference evidence="1" key="2">
    <citation type="submission" date="2020-09" db="EMBL/GenBank/DDBJ databases">
        <authorList>
            <person name="Sun Q."/>
            <person name="Zhou Y."/>
        </authorList>
    </citation>
    <scope>NUCLEOTIDE SEQUENCE</scope>
    <source>
        <strain evidence="1">CGMCC 1.15152</strain>
    </source>
</reference>